<name>A0A5C8CEB3_9SPIR</name>
<gene>
    <name evidence="2" type="ORF">EPJ80_08330</name>
</gene>
<sequence>MHTTLYGTINAPLYIYENGEKKLNITDYAIKEFQKKYKDKATAENIFAYCHAVLSSPKYQKEYEENLKIDYPRIPLYKNFDRFVELGKRLIKLQTEFENFDCRNEEIQLKIEKDFKYMPEDFSMIKLNKEKGIIIFDGKNRIENIPKKAFDYKIGTRSALDWIIDYYKPKKLNPQKELHHKTLIENGLNSYDYKNIREYLFELIPKVINISVETVDIFKELEKLN</sequence>
<dbReference type="Proteomes" id="UP000325116">
    <property type="component" value="Unassembled WGS sequence"/>
</dbReference>
<evidence type="ECO:0000313" key="3">
    <source>
        <dbReference type="Proteomes" id="UP000325116"/>
    </source>
</evidence>
<dbReference type="EMBL" id="SAXT01000005">
    <property type="protein sequence ID" value="TXJ11710.1"/>
    <property type="molecule type" value="Genomic_DNA"/>
</dbReference>
<feature type="domain" description="Type ISP restriction-modification enzyme LLaBIII C-terminal specificity" evidence="1">
    <location>
        <begin position="7"/>
        <end position="202"/>
    </location>
</feature>
<protein>
    <recommendedName>
        <fullName evidence="1">Type ISP restriction-modification enzyme LLaBIII C-terminal specificity domain-containing protein</fullName>
    </recommendedName>
</protein>
<comment type="caution">
    <text evidence="2">The sequence shown here is derived from an EMBL/GenBank/DDBJ whole genome shotgun (WGS) entry which is preliminary data.</text>
</comment>
<reference evidence="2 3" key="1">
    <citation type="journal article" date="1992" name="Lakartidningen">
        <title>[Penicillin V and not amoxicillin is the first choice preparation in acute otitis].</title>
        <authorList>
            <person name="Kamme C."/>
            <person name="Lundgren K."/>
            <person name="Prellner K."/>
        </authorList>
    </citation>
    <scope>NUCLEOTIDE SEQUENCE [LARGE SCALE GENOMIC DNA]</scope>
    <source>
        <strain evidence="2 3">W1</strain>
    </source>
</reference>
<organism evidence="2 3">
    <name type="scientific">Brachyspira aalborgi</name>
    <dbReference type="NCBI Taxonomy" id="29522"/>
    <lineage>
        <taxon>Bacteria</taxon>
        <taxon>Pseudomonadati</taxon>
        <taxon>Spirochaetota</taxon>
        <taxon>Spirochaetia</taxon>
        <taxon>Brachyspirales</taxon>
        <taxon>Brachyspiraceae</taxon>
        <taxon>Brachyspira</taxon>
    </lineage>
</organism>
<evidence type="ECO:0000313" key="2">
    <source>
        <dbReference type="EMBL" id="TXJ11710.1"/>
    </source>
</evidence>
<dbReference type="Pfam" id="PF18135">
    <property type="entry name" value="Type_ISP_C"/>
    <property type="match status" value="1"/>
</dbReference>
<dbReference type="InterPro" id="IPR041635">
    <property type="entry name" value="Type_ISP_LLaBIII_C"/>
</dbReference>
<evidence type="ECO:0000259" key="1">
    <source>
        <dbReference type="Pfam" id="PF18135"/>
    </source>
</evidence>
<accession>A0A5C8CEB3</accession>
<dbReference type="AlphaFoldDB" id="A0A5C8CEB3"/>
<proteinExistence type="predicted"/>